<evidence type="ECO:0000256" key="1">
    <source>
        <dbReference type="SAM" id="SignalP"/>
    </source>
</evidence>
<dbReference type="OrthoDB" id="1046782at2759"/>
<keyword evidence="1" id="KW-0732">Signal</keyword>
<protein>
    <submittedName>
        <fullName evidence="2">Uncharacterized protein</fullName>
    </submittedName>
</protein>
<dbReference type="AlphaFoldDB" id="A0A165NU95"/>
<organism evidence="2 3">
    <name type="scientific">Exidia glandulosa HHB12029</name>
    <dbReference type="NCBI Taxonomy" id="1314781"/>
    <lineage>
        <taxon>Eukaryota</taxon>
        <taxon>Fungi</taxon>
        <taxon>Dikarya</taxon>
        <taxon>Basidiomycota</taxon>
        <taxon>Agaricomycotina</taxon>
        <taxon>Agaricomycetes</taxon>
        <taxon>Auriculariales</taxon>
        <taxon>Exidiaceae</taxon>
        <taxon>Exidia</taxon>
    </lineage>
</organism>
<dbReference type="EMBL" id="KV425895">
    <property type="protein sequence ID" value="KZW01229.1"/>
    <property type="molecule type" value="Genomic_DNA"/>
</dbReference>
<gene>
    <name evidence="2" type="ORF">EXIGLDRAFT_745215</name>
</gene>
<feature type="signal peptide" evidence="1">
    <location>
        <begin position="1"/>
        <end position="19"/>
    </location>
</feature>
<dbReference type="Proteomes" id="UP000077266">
    <property type="component" value="Unassembled WGS sequence"/>
</dbReference>
<proteinExistence type="predicted"/>
<accession>A0A165NU95</accession>
<dbReference type="STRING" id="1314781.A0A165NU95"/>
<keyword evidence="3" id="KW-1185">Reference proteome</keyword>
<sequence length="185" mass="19960">MVAITPLLALALAVVPAFSQFISGIQVVYGTKADQEPPGALQEVTGMHNDMNYQFGGDFVWLKPVYSSDPNGAVTGWDLQITNKGIPWAQDLAAGTGGDNRYIFPTYGGSNRITRLALYRLGAAPSRIPPPGYDAMSDDINKGRGKTFLYLVWKYETTGHKLKPTGSNLAAGGSQKYISDTVKEL</sequence>
<feature type="chain" id="PRO_5007863455" evidence="1">
    <location>
        <begin position="20"/>
        <end position="185"/>
    </location>
</feature>
<reference evidence="2 3" key="1">
    <citation type="journal article" date="2016" name="Mol. Biol. Evol.">
        <title>Comparative Genomics of Early-Diverging Mushroom-Forming Fungi Provides Insights into the Origins of Lignocellulose Decay Capabilities.</title>
        <authorList>
            <person name="Nagy L.G."/>
            <person name="Riley R."/>
            <person name="Tritt A."/>
            <person name="Adam C."/>
            <person name="Daum C."/>
            <person name="Floudas D."/>
            <person name="Sun H."/>
            <person name="Yadav J.S."/>
            <person name="Pangilinan J."/>
            <person name="Larsson K.H."/>
            <person name="Matsuura K."/>
            <person name="Barry K."/>
            <person name="Labutti K."/>
            <person name="Kuo R."/>
            <person name="Ohm R.A."/>
            <person name="Bhattacharya S.S."/>
            <person name="Shirouzu T."/>
            <person name="Yoshinaga Y."/>
            <person name="Martin F.M."/>
            <person name="Grigoriev I.V."/>
            <person name="Hibbett D.S."/>
        </authorList>
    </citation>
    <scope>NUCLEOTIDE SEQUENCE [LARGE SCALE GENOMIC DNA]</scope>
    <source>
        <strain evidence="2 3">HHB12029</strain>
    </source>
</reference>
<name>A0A165NU95_EXIGL</name>
<evidence type="ECO:0000313" key="2">
    <source>
        <dbReference type="EMBL" id="KZW01229.1"/>
    </source>
</evidence>
<evidence type="ECO:0000313" key="3">
    <source>
        <dbReference type="Proteomes" id="UP000077266"/>
    </source>
</evidence>
<dbReference type="InParanoid" id="A0A165NU95"/>